<evidence type="ECO:0000313" key="2">
    <source>
        <dbReference type="EMBL" id="WBA07585.1"/>
    </source>
</evidence>
<feature type="signal peptide" evidence="1">
    <location>
        <begin position="1"/>
        <end position="17"/>
    </location>
</feature>
<accession>A0AA47KIK9</accession>
<gene>
    <name evidence="2" type="ORF">N8M53_06825</name>
</gene>
<evidence type="ECO:0000256" key="1">
    <source>
        <dbReference type="SAM" id="SignalP"/>
    </source>
</evidence>
<dbReference type="AlphaFoldDB" id="A0AA47KIK9"/>
<reference evidence="2" key="1">
    <citation type="submission" date="2022-09" db="EMBL/GenBank/DDBJ databases">
        <authorList>
            <person name="Li Z.-J."/>
        </authorList>
    </citation>
    <scope>NUCLEOTIDE SEQUENCE</scope>
    <source>
        <strain evidence="2">TGB11</strain>
    </source>
</reference>
<dbReference type="Proteomes" id="UP001164748">
    <property type="component" value="Chromosome"/>
</dbReference>
<keyword evidence="1" id="KW-0732">Signal</keyword>
<feature type="chain" id="PRO_5041313604" evidence="1">
    <location>
        <begin position="18"/>
        <end position="161"/>
    </location>
</feature>
<sequence length="161" mass="16817">MMKYVATFLTLSSLVFATPSYALFGQGDKTTDVMTQMATQFADEQASQSPLVQSITEQVDVSSTQAAGGASALLAMAANSLTGNNQQELASLRPDLSSLSSLLGDSGVSNNISSLSSLYSVAEKLGINAATLQQFVPIILEYLGQQGASQGLLSSLTQLWP</sequence>
<dbReference type="EMBL" id="CP114588">
    <property type="protein sequence ID" value="WBA07585.1"/>
    <property type="molecule type" value="Genomic_DNA"/>
</dbReference>
<dbReference type="Pfam" id="PF11075">
    <property type="entry name" value="DUF2780"/>
    <property type="match status" value="1"/>
</dbReference>
<dbReference type="InterPro" id="IPR021302">
    <property type="entry name" value="DUF2780_VcgC/VcgE"/>
</dbReference>
<proteinExistence type="predicted"/>
<evidence type="ECO:0000313" key="3">
    <source>
        <dbReference type="Proteomes" id="UP001164748"/>
    </source>
</evidence>
<dbReference type="RefSeq" id="WP_269578226.1">
    <property type="nucleotide sequence ID" value="NZ_CP114588.1"/>
</dbReference>
<protein>
    <submittedName>
        <fullName evidence="2">DUF2780 domain-containing protein</fullName>
    </submittedName>
</protein>
<organism evidence="2 3">
    <name type="scientific">Salinivibrio kushneri</name>
    <dbReference type="NCBI Taxonomy" id="1908198"/>
    <lineage>
        <taxon>Bacteria</taxon>
        <taxon>Pseudomonadati</taxon>
        <taxon>Pseudomonadota</taxon>
        <taxon>Gammaproteobacteria</taxon>
        <taxon>Vibrionales</taxon>
        <taxon>Vibrionaceae</taxon>
        <taxon>Salinivibrio</taxon>
    </lineage>
</organism>
<name>A0AA47KIK9_9GAMM</name>